<dbReference type="PANTHER" id="PTHR36002">
    <property type="entry name" value="PYRD"/>
    <property type="match status" value="1"/>
</dbReference>
<dbReference type="OrthoDB" id="1922963at2759"/>
<evidence type="ECO:0000313" key="3">
    <source>
        <dbReference type="Proteomes" id="UP000652761"/>
    </source>
</evidence>
<name>A0A843U874_COLES</name>
<protein>
    <submittedName>
        <fullName evidence="2">Uncharacterized protein</fullName>
    </submittedName>
</protein>
<dbReference type="Proteomes" id="UP000652761">
    <property type="component" value="Unassembled WGS sequence"/>
</dbReference>
<accession>A0A843U874</accession>
<evidence type="ECO:0000256" key="1">
    <source>
        <dbReference type="SAM" id="MobiDB-lite"/>
    </source>
</evidence>
<feature type="region of interest" description="Disordered" evidence="1">
    <location>
        <begin position="48"/>
        <end position="77"/>
    </location>
</feature>
<evidence type="ECO:0000313" key="2">
    <source>
        <dbReference type="EMBL" id="MQL78257.1"/>
    </source>
</evidence>
<comment type="caution">
    <text evidence="2">The sequence shown here is derived from an EMBL/GenBank/DDBJ whole genome shotgun (WGS) entry which is preliminary data.</text>
</comment>
<proteinExistence type="predicted"/>
<reference evidence="2" key="1">
    <citation type="submission" date="2017-07" db="EMBL/GenBank/DDBJ databases">
        <title>Taro Niue Genome Assembly and Annotation.</title>
        <authorList>
            <person name="Atibalentja N."/>
            <person name="Keating K."/>
            <person name="Fields C.J."/>
        </authorList>
    </citation>
    <scope>NUCLEOTIDE SEQUENCE</scope>
    <source>
        <strain evidence="2">Niue_2</strain>
        <tissue evidence="2">Leaf</tissue>
    </source>
</reference>
<dbReference type="EMBL" id="NMUH01000390">
    <property type="protein sequence ID" value="MQL78257.1"/>
    <property type="molecule type" value="Genomic_DNA"/>
</dbReference>
<dbReference type="AlphaFoldDB" id="A0A843U874"/>
<keyword evidence="3" id="KW-1185">Reference proteome</keyword>
<dbReference type="PANTHER" id="PTHR36002:SF1">
    <property type="entry name" value="PYRD"/>
    <property type="match status" value="1"/>
</dbReference>
<gene>
    <name evidence="2" type="ORF">Taro_010682</name>
</gene>
<sequence>MAPKLRDVKFPFSLWDKILKDDAIATVDPESLGRFIYRDATQGPFAASVPLVPSAPHRRPQRPAAATPIQSHPTRGEGLPVASGQEQMENLLQTMALACLVCHSMDSPSRSFRSYSVSSSEGEGRCSAIVSCLTSKVNTSTNNMMTSKVTPFPIMTGGQGTAGNPRLIRSLAVTREHVRDWNFDEISLDG</sequence>
<organism evidence="2 3">
    <name type="scientific">Colocasia esculenta</name>
    <name type="common">Wild taro</name>
    <name type="synonym">Arum esculentum</name>
    <dbReference type="NCBI Taxonomy" id="4460"/>
    <lineage>
        <taxon>Eukaryota</taxon>
        <taxon>Viridiplantae</taxon>
        <taxon>Streptophyta</taxon>
        <taxon>Embryophyta</taxon>
        <taxon>Tracheophyta</taxon>
        <taxon>Spermatophyta</taxon>
        <taxon>Magnoliopsida</taxon>
        <taxon>Liliopsida</taxon>
        <taxon>Araceae</taxon>
        <taxon>Aroideae</taxon>
        <taxon>Colocasieae</taxon>
        <taxon>Colocasia</taxon>
    </lineage>
</organism>